<evidence type="ECO:0000256" key="3">
    <source>
        <dbReference type="ARBA" id="ARBA00034301"/>
    </source>
</evidence>
<comment type="caution">
    <text evidence="6">The sequence shown here is derived from an EMBL/GenBank/DDBJ whole genome shotgun (WGS) entry which is preliminary data.</text>
</comment>
<proteinExistence type="predicted"/>
<dbReference type="Pfam" id="PF12706">
    <property type="entry name" value="Lactamase_B_2"/>
    <property type="match status" value="1"/>
</dbReference>
<dbReference type="Proteomes" id="UP000078454">
    <property type="component" value="Unassembled WGS sequence"/>
</dbReference>
<evidence type="ECO:0000256" key="2">
    <source>
        <dbReference type="ARBA" id="ARBA00034221"/>
    </source>
</evidence>
<evidence type="ECO:0000259" key="5">
    <source>
        <dbReference type="SMART" id="SM00849"/>
    </source>
</evidence>
<comment type="function">
    <text evidence="3">Counteracts the endogenous Pycsar antiviral defense system. Phosphodiesterase that enables metal-dependent hydrolysis of host cyclic nucleotide Pycsar defense signals such as cCMP and cUMP.</text>
</comment>
<keyword evidence="7" id="KW-1185">Reference proteome</keyword>
<evidence type="ECO:0000313" key="7">
    <source>
        <dbReference type="Proteomes" id="UP000078454"/>
    </source>
</evidence>
<dbReference type="Gene3D" id="3.60.15.10">
    <property type="entry name" value="Ribonuclease Z/Hydroxyacylglutathione hydrolase-like"/>
    <property type="match status" value="1"/>
</dbReference>
<reference evidence="6 7" key="1">
    <citation type="submission" date="2016-05" db="EMBL/GenBank/DDBJ databases">
        <title>Paenibacillus sp. 1ZS3-15 nov., isolated from the rhizosphere soil.</title>
        <authorList>
            <person name="Zhang X.X."/>
            <person name="Zhang J."/>
        </authorList>
    </citation>
    <scope>NUCLEOTIDE SEQUENCE [LARGE SCALE GENOMIC DNA]</scope>
    <source>
        <strain evidence="6 7">1ZS3-15</strain>
    </source>
</reference>
<sequence length="244" mass="27152">MKIKVIGRWGAYPKRGEATAGFLLEVGTHKILLDCGSGVLSVLQNYIELHELTAVFVSHNHFDHMADLGSLQYACLIDMDLKQRDIPLQMLVAKESKADWTIPTLKGTIEQLINQDTIISFEDGLTLTFFQTDHDAYCLGVKVSYGGKKLVYTADTRYDETLIPHLQDADLLMTEASFYANFDAARYGHMNSSEAGLLASKAGVKKLLLTHLPHFGDIQLLREEASRNFSGEVVLAEYGLQIVL</sequence>
<dbReference type="SUPFAM" id="SSF56281">
    <property type="entry name" value="Metallo-hydrolase/oxidoreductase"/>
    <property type="match status" value="1"/>
</dbReference>
<evidence type="ECO:0000313" key="6">
    <source>
        <dbReference type="EMBL" id="OAS15753.1"/>
    </source>
</evidence>
<dbReference type="PANTHER" id="PTHR46018:SF4">
    <property type="entry name" value="METALLO-HYDROLASE YHFI-RELATED"/>
    <property type="match status" value="1"/>
</dbReference>
<dbReference type="SMART" id="SM00849">
    <property type="entry name" value="Lactamase_B"/>
    <property type="match status" value="1"/>
</dbReference>
<accession>A0A198A456</accession>
<dbReference type="PANTHER" id="PTHR46018">
    <property type="entry name" value="ZINC PHOSPHODIESTERASE ELAC PROTEIN 1"/>
    <property type="match status" value="1"/>
</dbReference>
<organism evidence="6 7">
    <name type="scientific">Paenibacillus oryzisoli</name>
    <dbReference type="NCBI Taxonomy" id="1850517"/>
    <lineage>
        <taxon>Bacteria</taxon>
        <taxon>Bacillati</taxon>
        <taxon>Bacillota</taxon>
        <taxon>Bacilli</taxon>
        <taxon>Bacillales</taxon>
        <taxon>Paenibacillaceae</taxon>
        <taxon>Paenibacillus</taxon>
    </lineage>
</organism>
<name>A0A198A456_9BACL</name>
<comment type="catalytic activity">
    <reaction evidence="4">
        <text>3',5'-cyclic UMP + H2O = UMP + H(+)</text>
        <dbReference type="Rhea" id="RHEA:70575"/>
        <dbReference type="ChEBI" id="CHEBI:15377"/>
        <dbReference type="ChEBI" id="CHEBI:15378"/>
        <dbReference type="ChEBI" id="CHEBI:57865"/>
        <dbReference type="ChEBI" id="CHEBI:184387"/>
    </reaction>
    <physiologicalReaction direction="left-to-right" evidence="4">
        <dbReference type="Rhea" id="RHEA:70576"/>
    </physiologicalReaction>
</comment>
<dbReference type="STRING" id="1850517.A8708_32680"/>
<comment type="catalytic activity">
    <reaction evidence="2">
        <text>3',5'-cyclic CMP + H2O = CMP + H(+)</text>
        <dbReference type="Rhea" id="RHEA:72675"/>
        <dbReference type="ChEBI" id="CHEBI:15377"/>
        <dbReference type="ChEBI" id="CHEBI:15378"/>
        <dbReference type="ChEBI" id="CHEBI:58003"/>
        <dbReference type="ChEBI" id="CHEBI:60377"/>
    </reaction>
    <physiologicalReaction direction="left-to-right" evidence="2">
        <dbReference type="Rhea" id="RHEA:72676"/>
    </physiologicalReaction>
</comment>
<protein>
    <recommendedName>
        <fullName evidence="5">Metallo-beta-lactamase domain-containing protein</fullName>
    </recommendedName>
</protein>
<dbReference type="AlphaFoldDB" id="A0A198A456"/>
<dbReference type="EMBL" id="LYPB01000080">
    <property type="protein sequence ID" value="OAS15753.1"/>
    <property type="molecule type" value="Genomic_DNA"/>
</dbReference>
<dbReference type="RefSeq" id="WP_068667821.1">
    <property type="nucleotide sequence ID" value="NZ_LYPB01000080.1"/>
</dbReference>
<evidence type="ECO:0000256" key="4">
    <source>
        <dbReference type="ARBA" id="ARBA00048505"/>
    </source>
</evidence>
<dbReference type="CDD" id="cd07716">
    <property type="entry name" value="RNaseZ_short-form-like_MBL-fold"/>
    <property type="match status" value="1"/>
</dbReference>
<gene>
    <name evidence="6" type="ORF">A8708_32680</name>
</gene>
<dbReference type="InterPro" id="IPR036866">
    <property type="entry name" value="RibonucZ/Hydroxyglut_hydro"/>
</dbReference>
<keyword evidence="1" id="KW-0862">Zinc</keyword>
<dbReference type="GO" id="GO:0042781">
    <property type="term" value="F:3'-tRNA processing endoribonuclease activity"/>
    <property type="evidence" value="ECO:0007669"/>
    <property type="project" value="TreeGrafter"/>
</dbReference>
<dbReference type="InterPro" id="IPR001279">
    <property type="entry name" value="Metallo-B-lactamas"/>
</dbReference>
<dbReference type="OrthoDB" id="9794898at2"/>
<feature type="domain" description="Metallo-beta-lactamase" evidence="5">
    <location>
        <begin position="18"/>
        <end position="211"/>
    </location>
</feature>
<evidence type="ECO:0000256" key="1">
    <source>
        <dbReference type="ARBA" id="ARBA00022833"/>
    </source>
</evidence>